<dbReference type="EMBL" id="BSXT01007568">
    <property type="protein sequence ID" value="GMF63961.1"/>
    <property type="molecule type" value="Genomic_DNA"/>
</dbReference>
<evidence type="ECO:0000313" key="2">
    <source>
        <dbReference type="EMBL" id="GMF63961.1"/>
    </source>
</evidence>
<evidence type="ECO:0000259" key="1">
    <source>
        <dbReference type="Pfam" id="PF10551"/>
    </source>
</evidence>
<protein>
    <submittedName>
        <fullName evidence="2">Unnamed protein product</fullName>
    </submittedName>
</protein>
<gene>
    <name evidence="2" type="ORF">Pfra01_002792400</name>
</gene>
<dbReference type="InterPro" id="IPR018289">
    <property type="entry name" value="MULE_transposase_dom"/>
</dbReference>
<name>A0A9W7D7R5_9STRA</name>
<dbReference type="PANTHER" id="PTHR31569">
    <property type="entry name" value="SWIM-TYPE DOMAIN-CONTAINING PROTEIN"/>
    <property type="match status" value="1"/>
</dbReference>
<dbReference type="PANTHER" id="PTHR31569:SF4">
    <property type="entry name" value="SWIM-TYPE DOMAIN-CONTAINING PROTEIN"/>
    <property type="match status" value="1"/>
</dbReference>
<feature type="domain" description="MULE transposase" evidence="1">
    <location>
        <begin position="45"/>
        <end position="141"/>
    </location>
</feature>
<dbReference type="AlphaFoldDB" id="A0A9W7D7R5"/>
<sequence>MRFLLDTLDSELFVVSHQIDAHNRISHLFLAAQESIDIYKNNPDVLLLDCTYKTNRFKIPLLDIVGVSGMNMTIHVAQSYLKGGGRDDYLFALKALRKMMTDQNIALPQLILVDRDLALLNTLEEIFPEVPALLCIWHAVKDVEAHAWRSFPKVLDLEKSTELCPKWKDSQDHRQFCEAFYKVIRSRTEDEYNAARENLRKLSPTEAAYVDNIWLDIWKWRLVH</sequence>
<accession>A0A9W7D7R5</accession>
<evidence type="ECO:0000313" key="3">
    <source>
        <dbReference type="Proteomes" id="UP001165121"/>
    </source>
</evidence>
<keyword evidence="3" id="KW-1185">Reference proteome</keyword>
<dbReference type="Pfam" id="PF10551">
    <property type="entry name" value="MULE"/>
    <property type="match status" value="1"/>
</dbReference>
<comment type="caution">
    <text evidence="2">The sequence shown here is derived from an EMBL/GenBank/DDBJ whole genome shotgun (WGS) entry which is preliminary data.</text>
</comment>
<reference evidence="2" key="1">
    <citation type="submission" date="2023-04" db="EMBL/GenBank/DDBJ databases">
        <title>Phytophthora fragariaefolia NBRC 109709.</title>
        <authorList>
            <person name="Ichikawa N."/>
            <person name="Sato H."/>
            <person name="Tonouchi N."/>
        </authorList>
    </citation>
    <scope>NUCLEOTIDE SEQUENCE</scope>
    <source>
        <strain evidence="2">NBRC 109709</strain>
    </source>
</reference>
<dbReference type="Proteomes" id="UP001165121">
    <property type="component" value="Unassembled WGS sequence"/>
</dbReference>
<organism evidence="2 3">
    <name type="scientific">Phytophthora fragariaefolia</name>
    <dbReference type="NCBI Taxonomy" id="1490495"/>
    <lineage>
        <taxon>Eukaryota</taxon>
        <taxon>Sar</taxon>
        <taxon>Stramenopiles</taxon>
        <taxon>Oomycota</taxon>
        <taxon>Peronosporomycetes</taxon>
        <taxon>Peronosporales</taxon>
        <taxon>Peronosporaceae</taxon>
        <taxon>Phytophthora</taxon>
    </lineage>
</organism>
<dbReference type="InterPro" id="IPR052579">
    <property type="entry name" value="Zinc_finger_SWIM"/>
</dbReference>
<proteinExistence type="predicted"/>
<dbReference type="OrthoDB" id="129622at2759"/>